<accession>A0A3A4ZC54</accession>
<dbReference type="EMBL" id="QZJF01000017">
    <property type="protein sequence ID" value="RJR26844.1"/>
    <property type="molecule type" value="Genomic_DNA"/>
</dbReference>
<keyword evidence="1" id="KW-0812">Transmembrane</keyword>
<organism evidence="2 3">
    <name type="scientific">candidate division WWE3 bacterium</name>
    <dbReference type="NCBI Taxonomy" id="2053526"/>
    <lineage>
        <taxon>Bacteria</taxon>
        <taxon>Katanobacteria</taxon>
    </lineage>
</organism>
<reference evidence="2 3" key="1">
    <citation type="journal article" date="2017" name="ISME J.">
        <title>Energy and carbon metabolisms in a deep terrestrial subsurface fluid microbial community.</title>
        <authorList>
            <person name="Momper L."/>
            <person name="Jungbluth S.P."/>
            <person name="Lee M.D."/>
            <person name="Amend J.P."/>
        </authorList>
    </citation>
    <scope>NUCLEOTIDE SEQUENCE [LARGE SCALE GENOMIC DNA]</scope>
    <source>
        <strain evidence="2">SURF_46</strain>
    </source>
</reference>
<protein>
    <submittedName>
        <fullName evidence="2">Uncharacterized protein</fullName>
    </submittedName>
</protein>
<evidence type="ECO:0000256" key="1">
    <source>
        <dbReference type="SAM" id="Phobius"/>
    </source>
</evidence>
<dbReference type="AlphaFoldDB" id="A0A3A4ZC54"/>
<feature type="transmembrane region" description="Helical" evidence="1">
    <location>
        <begin position="18"/>
        <end position="35"/>
    </location>
</feature>
<dbReference type="Proteomes" id="UP000265540">
    <property type="component" value="Unassembled WGS sequence"/>
</dbReference>
<name>A0A3A4ZC54_UNCKA</name>
<sequence length="213" mass="24156">MNISRFISFNDAKTRKRAVGVIFMAIVLLLIILVSDPQPQQPTTDTDVPGESPAVVQDYESPNAWNGIKPGTHKITDVANFFGTEIRDDYQGDGKTKYLYDYYGKGGHPMEVITDYVGTIEYMRVPLNETKVGSLDTYRESLKLGVADMELYKIGEPEGIKVYVFLEEGVAFEANQYVRETYAIRFFVPTDKDTFLRLYGRDLSENIEDASKF</sequence>
<keyword evidence="1" id="KW-0472">Membrane</keyword>
<proteinExistence type="predicted"/>
<keyword evidence="1" id="KW-1133">Transmembrane helix</keyword>
<evidence type="ECO:0000313" key="2">
    <source>
        <dbReference type="EMBL" id="RJR26844.1"/>
    </source>
</evidence>
<evidence type="ECO:0000313" key="3">
    <source>
        <dbReference type="Proteomes" id="UP000265540"/>
    </source>
</evidence>
<gene>
    <name evidence="2" type="ORF">C4561_03660</name>
</gene>
<comment type="caution">
    <text evidence="2">The sequence shown here is derived from an EMBL/GenBank/DDBJ whole genome shotgun (WGS) entry which is preliminary data.</text>
</comment>